<dbReference type="AlphaFoldDB" id="A0A1G8IU35"/>
<evidence type="ECO:0000256" key="5">
    <source>
        <dbReference type="ARBA" id="ARBA00022692"/>
    </source>
</evidence>
<feature type="transmembrane region" description="Helical" evidence="9">
    <location>
        <begin position="154"/>
        <end position="182"/>
    </location>
</feature>
<evidence type="ECO:0000313" key="11">
    <source>
        <dbReference type="Proteomes" id="UP000198923"/>
    </source>
</evidence>
<accession>A0A1G8IU35</accession>
<feature type="transmembrane region" description="Helical" evidence="9">
    <location>
        <begin position="433"/>
        <end position="455"/>
    </location>
</feature>
<evidence type="ECO:0008006" key="12">
    <source>
        <dbReference type="Google" id="ProtNLM"/>
    </source>
</evidence>
<dbReference type="Proteomes" id="UP000198923">
    <property type="component" value="Unassembled WGS sequence"/>
</dbReference>
<evidence type="ECO:0000256" key="6">
    <source>
        <dbReference type="ARBA" id="ARBA00022989"/>
    </source>
</evidence>
<dbReference type="GO" id="GO:0016763">
    <property type="term" value="F:pentosyltransferase activity"/>
    <property type="evidence" value="ECO:0007669"/>
    <property type="project" value="TreeGrafter"/>
</dbReference>
<dbReference type="PANTHER" id="PTHR33908">
    <property type="entry name" value="MANNOSYLTRANSFERASE YKCB-RELATED"/>
    <property type="match status" value="1"/>
</dbReference>
<evidence type="ECO:0000256" key="9">
    <source>
        <dbReference type="SAM" id="Phobius"/>
    </source>
</evidence>
<reference evidence="10 11" key="1">
    <citation type="submission" date="2016-10" db="EMBL/GenBank/DDBJ databases">
        <authorList>
            <person name="de Groot N.N."/>
        </authorList>
    </citation>
    <scope>NUCLEOTIDE SEQUENCE [LARGE SCALE GENOMIC DNA]</scope>
    <source>
        <strain evidence="10 11">CPCC 201354</strain>
    </source>
</reference>
<sequence length="532" mass="57598">MRLLARHRSFGAVLLMAIVLRALTMAGYAPLWFDDAFEYVGVARRMQPYAVRPSGYSIFLRSLEPLRAFAAVALVQHLMGLAIGVMVYLLARRRAALLPRLGAALIAAPVLLDAYLIFFEHAILSDVLFAFLVMSAVTLLLWNGKPSIVQVCAAGVLLAFAVLTRSIGLALIPLVLGFLLLLRCRLRNLLAAATAVVLPLAGYAAWYQAHHGIPGLNGGSGVWLWARTMPFIHCERIRPPADEAALCPAQPRHLRPASPYFIWSDWSPLRGIPEYPITTRADLFHPGIDRLAGRLARRAILEQPLDYAATVAFDLSRTFGWRRGPNPLSTRITYNRYGFPNVRGPLPDDVRIAGATVRQDLEAYEGGPVAIGFTEPFASIMRAYQAFVYVPGAVFGGFAVLVTLLYGRACLSRVRGKQVKQVKQVKRPADVKALKAAALPLAVGVVLIAAPAAVTAYDSRYWLPAVPMFCVALALTRWSHERPSAEAEGRSGAAEGRSGAAEGRSGAPPLGEPSEARRGERGGGTLPGVAVE</sequence>
<gene>
    <name evidence="10" type="ORF">SAMN05421505_13919</name>
</gene>
<feature type="transmembrane region" description="Helical" evidence="9">
    <location>
        <begin position="386"/>
        <end position="407"/>
    </location>
</feature>
<dbReference type="GO" id="GO:0009103">
    <property type="term" value="P:lipopolysaccharide biosynthetic process"/>
    <property type="evidence" value="ECO:0007669"/>
    <property type="project" value="UniProtKB-ARBA"/>
</dbReference>
<dbReference type="EMBL" id="FNCN01000039">
    <property type="protein sequence ID" value="SDI22538.1"/>
    <property type="molecule type" value="Genomic_DNA"/>
</dbReference>
<evidence type="ECO:0000256" key="7">
    <source>
        <dbReference type="ARBA" id="ARBA00023136"/>
    </source>
</evidence>
<protein>
    <recommendedName>
        <fullName evidence="12">Dolichyl-phosphate-mannose-protein mannosyltransferase</fullName>
    </recommendedName>
</protein>
<keyword evidence="4" id="KW-0808">Transferase</keyword>
<evidence type="ECO:0000256" key="8">
    <source>
        <dbReference type="SAM" id="MobiDB-lite"/>
    </source>
</evidence>
<feature type="transmembrane region" description="Helical" evidence="9">
    <location>
        <begin position="68"/>
        <end position="90"/>
    </location>
</feature>
<keyword evidence="3" id="KW-0328">Glycosyltransferase</keyword>
<feature type="transmembrane region" description="Helical" evidence="9">
    <location>
        <begin position="12"/>
        <end position="33"/>
    </location>
</feature>
<feature type="region of interest" description="Disordered" evidence="8">
    <location>
        <begin position="484"/>
        <end position="532"/>
    </location>
</feature>
<comment type="subcellular location">
    <subcellularLocation>
        <location evidence="1">Cell membrane</location>
        <topology evidence="1">Multi-pass membrane protein</topology>
    </subcellularLocation>
</comment>
<name>A0A1G8IU35_9ACTN</name>
<dbReference type="PANTHER" id="PTHR33908:SF11">
    <property type="entry name" value="MEMBRANE PROTEIN"/>
    <property type="match status" value="1"/>
</dbReference>
<keyword evidence="2" id="KW-1003">Cell membrane</keyword>
<evidence type="ECO:0000256" key="3">
    <source>
        <dbReference type="ARBA" id="ARBA00022676"/>
    </source>
</evidence>
<evidence type="ECO:0000256" key="4">
    <source>
        <dbReference type="ARBA" id="ARBA00022679"/>
    </source>
</evidence>
<evidence type="ECO:0000256" key="1">
    <source>
        <dbReference type="ARBA" id="ARBA00004651"/>
    </source>
</evidence>
<feature type="transmembrane region" description="Helical" evidence="9">
    <location>
        <begin position="123"/>
        <end position="142"/>
    </location>
</feature>
<keyword evidence="6 9" id="KW-1133">Transmembrane helix</keyword>
<keyword evidence="5 9" id="KW-0812">Transmembrane</keyword>
<keyword evidence="11" id="KW-1185">Reference proteome</keyword>
<feature type="transmembrane region" description="Helical" evidence="9">
    <location>
        <begin position="97"/>
        <end position="117"/>
    </location>
</feature>
<organism evidence="10 11">
    <name type="scientific">Sinosporangium album</name>
    <dbReference type="NCBI Taxonomy" id="504805"/>
    <lineage>
        <taxon>Bacteria</taxon>
        <taxon>Bacillati</taxon>
        <taxon>Actinomycetota</taxon>
        <taxon>Actinomycetes</taxon>
        <taxon>Streptosporangiales</taxon>
        <taxon>Streptosporangiaceae</taxon>
        <taxon>Sinosporangium</taxon>
    </lineage>
</organism>
<evidence type="ECO:0000256" key="2">
    <source>
        <dbReference type="ARBA" id="ARBA00022475"/>
    </source>
</evidence>
<dbReference type="GO" id="GO:0005886">
    <property type="term" value="C:plasma membrane"/>
    <property type="evidence" value="ECO:0007669"/>
    <property type="project" value="UniProtKB-SubCell"/>
</dbReference>
<evidence type="ECO:0000313" key="10">
    <source>
        <dbReference type="EMBL" id="SDI22538.1"/>
    </source>
</evidence>
<dbReference type="InterPro" id="IPR050297">
    <property type="entry name" value="LipidA_mod_glycosyltrf_83"/>
</dbReference>
<keyword evidence="7 9" id="KW-0472">Membrane</keyword>
<feature type="compositionally biased region" description="Low complexity" evidence="8">
    <location>
        <begin position="490"/>
        <end position="507"/>
    </location>
</feature>
<proteinExistence type="predicted"/>